<dbReference type="PANTHER" id="PTHR30023:SF0">
    <property type="entry name" value="PENICILLIN-SENSITIVE CARBOXYPEPTIDASE A"/>
    <property type="match status" value="1"/>
</dbReference>
<dbReference type="PRINTS" id="PR00922">
    <property type="entry name" value="DADACBPTASE3"/>
</dbReference>
<accession>A0A853IN22</accession>
<dbReference type="SUPFAM" id="SSF56601">
    <property type="entry name" value="beta-lactamase/transpeptidase-like"/>
    <property type="match status" value="1"/>
</dbReference>
<sequence>MQAARHENAPEAAAPPASGGVLAPSAPAHRWPARASPVCRATRGPRHARATRLPRLQPVTLRRPSLLLAALLAVPAFAQAPLPPEIVQALSRAGVPVTAVSMVVASLPPPPGTVTRVPEPVNPGGERNPAPAPAPASMALPPPRLAWQADVPMNPASVMKLVTTYAGVDLLGPNHLWRTRVYTQGRIANGVLHGDLLIQGSGDPKLVLERLQELMRAIQDKGIRVIRGNILLDNSVFRLPAHDAAAFDDDPLRPYNAGPDGLLVNFKALIFKFIPDPASQRALVVSEPPIAGVDIPAEVPAAAGACGAWRTRLAADFTDPNRVSFSGRYPMSCGEQNWGIAYVEPRSYAPRVIEAMWRASGGALTGQVQWLDRPATGQPLVTGFSLPLSDIIADINKFSNNVMAQQLFLTLSAADGRGSFAESQNRLKRWWRERFGLRTTPVVENGSGLSRNERATAASLAALLQHAAGHPNGAAFEHSLSIAGVDGTTRRMAARSPNSAAIGNARLKTGTLRDVVAIAGYAYGLSGRNYAVVGIINHPNASAARPALDRLVEWAVRDQ</sequence>
<dbReference type="Proteomes" id="UP000589716">
    <property type="component" value="Unassembled WGS sequence"/>
</dbReference>
<dbReference type="Gene3D" id="3.50.80.20">
    <property type="entry name" value="D-Ala-D-Ala carboxypeptidase C, peptidase S13"/>
    <property type="match status" value="1"/>
</dbReference>
<dbReference type="PANTHER" id="PTHR30023">
    <property type="entry name" value="D-ALANYL-D-ALANINE CARBOXYPEPTIDASE"/>
    <property type="match status" value="1"/>
</dbReference>
<dbReference type="NCBIfam" id="TIGR00666">
    <property type="entry name" value="PBP4"/>
    <property type="match status" value="1"/>
</dbReference>
<dbReference type="GO" id="GO:0006508">
    <property type="term" value="P:proteolysis"/>
    <property type="evidence" value="ECO:0007669"/>
    <property type="project" value="InterPro"/>
</dbReference>
<dbReference type="Pfam" id="PF02113">
    <property type="entry name" value="Peptidase_S13"/>
    <property type="match status" value="1"/>
</dbReference>
<comment type="caution">
    <text evidence="4">The sequence shown here is derived from an EMBL/GenBank/DDBJ whole genome shotgun (WGS) entry which is preliminary data.</text>
</comment>
<gene>
    <name evidence="4" type="primary">dacB</name>
    <name evidence="4" type="ORF">H0I39_10170</name>
</gene>
<evidence type="ECO:0000313" key="5">
    <source>
        <dbReference type="Proteomes" id="UP000589716"/>
    </source>
</evidence>
<dbReference type="AlphaFoldDB" id="A0A853IN22"/>
<keyword evidence="2 4" id="KW-0378">Hydrolase</keyword>
<dbReference type="InterPro" id="IPR000667">
    <property type="entry name" value="Peptidase_S13"/>
</dbReference>
<proteinExistence type="inferred from homology"/>
<evidence type="ECO:0000256" key="1">
    <source>
        <dbReference type="ARBA" id="ARBA00006096"/>
    </source>
</evidence>
<keyword evidence="4" id="KW-0645">Protease</keyword>
<keyword evidence="5" id="KW-1185">Reference proteome</keyword>
<evidence type="ECO:0000256" key="3">
    <source>
        <dbReference type="SAM" id="MobiDB-lite"/>
    </source>
</evidence>
<reference evidence="4 5" key="1">
    <citation type="submission" date="2020-07" db="EMBL/GenBank/DDBJ databases">
        <authorList>
            <person name="Maaloum M."/>
        </authorList>
    </citation>
    <scope>NUCLEOTIDE SEQUENCE [LARGE SCALE GENOMIC DNA]</scope>
    <source>
        <strain evidence="4 5">GCS-AN-3</strain>
    </source>
</reference>
<comment type="similarity">
    <text evidence="1">Belongs to the peptidase S13 family.</text>
</comment>
<dbReference type="EC" id="3.4.16.4" evidence="4"/>
<name>A0A853IN22_9BURK</name>
<feature type="region of interest" description="Disordered" evidence="3">
    <location>
        <begin position="1"/>
        <end position="48"/>
    </location>
</feature>
<organism evidence="4 5">
    <name type="scientific">Ottowia beijingensis</name>
    <dbReference type="NCBI Taxonomy" id="1207057"/>
    <lineage>
        <taxon>Bacteria</taxon>
        <taxon>Pseudomonadati</taxon>
        <taxon>Pseudomonadota</taxon>
        <taxon>Betaproteobacteria</taxon>
        <taxon>Burkholderiales</taxon>
        <taxon>Comamonadaceae</taxon>
        <taxon>Ottowia</taxon>
    </lineage>
</organism>
<protein>
    <submittedName>
        <fullName evidence="4">D-alanyl-D-alanine carboxypeptidase/D-alanyl-D-alanine-endopeptidase</fullName>
        <ecNumber evidence="4">3.4.16.4</ecNumber>
    </submittedName>
</protein>
<dbReference type="EMBL" id="JACCKX010000001">
    <property type="protein sequence ID" value="NZA02023.1"/>
    <property type="molecule type" value="Genomic_DNA"/>
</dbReference>
<dbReference type="InterPro" id="IPR012338">
    <property type="entry name" value="Beta-lactam/transpept-like"/>
</dbReference>
<dbReference type="Gene3D" id="3.40.710.10">
    <property type="entry name" value="DD-peptidase/beta-lactamase superfamily"/>
    <property type="match status" value="1"/>
</dbReference>
<dbReference type="GO" id="GO:0000270">
    <property type="term" value="P:peptidoglycan metabolic process"/>
    <property type="evidence" value="ECO:0007669"/>
    <property type="project" value="TreeGrafter"/>
</dbReference>
<evidence type="ECO:0000313" key="4">
    <source>
        <dbReference type="EMBL" id="NZA02023.1"/>
    </source>
</evidence>
<keyword evidence="4" id="KW-0121">Carboxypeptidase</keyword>
<evidence type="ECO:0000256" key="2">
    <source>
        <dbReference type="ARBA" id="ARBA00022801"/>
    </source>
</evidence>
<dbReference type="GO" id="GO:0009002">
    <property type="term" value="F:serine-type D-Ala-D-Ala carboxypeptidase activity"/>
    <property type="evidence" value="ECO:0007669"/>
    <property type="project" value="UniProtKB-EC"/>
</dbReference>